<comment type="caution">
    <text evidence="2">The sequence shown here is derived from an EMBL/GenBank/DDBJ whole genome shotgun (WGS) entry which is preliminary data.</text>
</comment>
<evidence type="ECO:0000313" key="3">
    <source>
        <dbReference type="Proteomes" id="UP001140949"/>
    </source>
</evidence>
<name>A0AAX6G6Z1_IRIPA</name>
<dbReference type="EMBL" id="JANAVB010039017">
    <property type="protein sequence ID" value="KAJ6800288.1"/>
    <property type="molecule type" value="Genomic_DNA"/>
</dbReference>
<keyword evidence="3" id="KW-1185">Reference proteome</keyword>
<protein>
    <submittedName>
        <fullName evidence="2">Pollen-specific leucine-rich repeat extensin-like protein 4</fullName>
    </submittedName>
</protein>
<organism evidence="2 3">
    <name type="scientific">Iris pallida</name>
    <name type="common">Sweet iris</name>
    <dbReference type="NCBI Taxonomy" id="29817"/>
    <lineage>
        <taxon>Eukaryota</taxon>
        <taxon>Viridiplantae</taxon>
        <taxon>Streptophyta</taxon>
        <taxon>Embryophyta</taxon>
        <taxon>Tracheophyta</taxon>
        <taxon>Spermatophyta</taxon>
        <taxon>Magnoliopsida</taxon>
        <taxon>Liliopsida</taxon>
        <taxon>Asparagales</taxon>
        <taxon>Iridaceae</taxon>
        <taxon>Iridoideae</taxon>
        <taxon>Irideae</taxon>
        <taxon>Iris</taxon>
    </lineage>
</organism>
<reference evidence="2" key="1">
    <citation type="journal article" date="2023" name="GigaByte">
        <title>Genome assembly of the bearded iris, Iris pallida Lam.</title>
        <authorList>
            <person name="Bruccoleri R.E."/>
            <person name="Oakeley E.J."/>
            <person name="Faust A.M.E."/>
            <person name="Altorfer M."/>
            <person name="Dessus-Babus S."/>
            <person name="Burckhardt D."/>
            <person name="Oertli M."/>
            <person name="Naumann U."/>
            <person name="Petersen F."/>
            <person name="Wong J."/>
        </authorList>
    </citation>
    <scope>NUCLEOTIDE SEQUENCE</scope>
    <source>
        <strain evidence="2">GSM-AAB239-AS_SAM_17_03QT</strain>
    </source>
</reference>
<reference evidence="2" key="2">
    <citation type="submission" date="2023-04" db="EMBL/GenBank/DDBJ databases">
        <authorList>
            <person name="Bruccoleri R.E."/>
            <person name="Oakeley E.J."/>
            <person name="Faust A.-M."/>
            <person name="Dessus-Babus S."/>
            <person name="Altorfer M."/>
            <person name="Burckhardt D."/>
            <person name="Oertli M."/>
            <person name="Naumann U."/>
            <person name="Petersen F."/>
            <person name="Wong J."/>
        </authorList>
    </citation>
    <scope>NUCLEOTIDE SEQUENCE</scope>
    <source>
        <strain evidence="2">GSM-AAB239-AS_SAM_17_03QT</strain>
        <tissue evidence="2">Leaf</tissue>
    </source>
</reference>
<sequence>MVSIEQRGGAVWIRRFSDNHGDSGAGLLPGLAWKMMIGFVSMVVARGVRVESV</sequence>
<dbReference type="AlphaFoldDB" id="A0AAX6G6Z1"/>
<proteinExistence type="predicted"/>
<dbReference type="EMBL" id="JANAVB010022397">
    <property type="protein sequence ID" value="KAJ6824233.1"/>
    <property type="molecule type" value="Genomic_DNA"/>
</dbReference>
<evidence type="ECO:0000313" key="2">
    <source>
        <dbReference type="EMBL" id="KAJ6824233.1"/>
    </source>
</evidence>
<dbReference type="Proteomes" id="UP001140949">
    <property type="component" value="Unassembled WGS sequence"/>
</dbReference>
<accession>A0AAX6G6Z1</accession>
<evidence type="ECO:0000313" key="1">
    <source>
        <dbReference type="EMBL" id="KAJ6800288.1"/>
    </source>
</evidence>
<gene>
    <name evidence="2" type="ORF">M6B38_102960</name>
    <name evidence="1" type="ORF">M6B38_203300</name>
</gene>